<comment type="caution">
    <text evidence="1">The sequence shown here is derived from an EMBL/GenBank/DDBJ whole genome shotgun (WGS) entry which is preliminary data.</text>
</comment>
<dbReference type="SUPFAM" id="SSF51658">
    <property type="entry name" value="Xylose isomerase-like"/>
    <property type="match status" value="1"/>
</dbReference>
<dbReference type="Proteomes" id="UP000217446">
    <property type="component" value="Unassembled WGS sequence"/>
</dbReference>
<dbReference type="InterPro" id="IPR036237">
    <property type="entry name" value="Xyl_isomerase-like_sf"/>
</dbReference>
<gene>
    <name evidence="1" type="ORF">SO3561_09982</name>
</gene>
<proteinExistence type="predicted"/>
<dbReference type="AlphaFoldDB" id="A0A250VWF3"/>
<organism evidence="1 2">
    <name type="scientific">Streptomyces olivochromogenes</name>
    <dbReference type="NCBI Taxonomy" id="1963"/>
    <lineage>
        <taxon>Bacteria</taxon>
        <taxon>Bacillati</taxon>
        <taxon>Actinomycetota</taxon>
        <taxon>Actinomycetes</taxon>
        <taxon>Kitasatosporales</taxon>
        <taxon>Streptomycetaceae</taxon>
        <taxon>Streptomyces</taxon>
    </lineage>
</organism>
<evidence type="ECO:0000313" key="1">
    <source>
        <dbReference type="EMBL" id="GAX58409.1"/>
    </source>
</evidence>
<evidence type="ECO:0000313" key="2">
    <source>
        <dbReference type="Proteomes" id="UP000217446"/>
    </source>
</evidence>
<keyword evidence="2" id="KW-1185">Reference proteome</keyword>
<protein>
    <submittedName>
        <fullName evidence="1">Protein iolH</fullName>
    </submittedName>
</protein>
<accession>A0A250VWF3</accession>
<name>A0A250VWF3_STROL</name>
<reference evidence="2" key="1">
    <citation type="submission" date="2017-05" db="EMBL/GenBank/DDBJ databases">
        <title>Streptomyces olivochromogenes NBRC 3561 whole genome shotgun sequence.</title>
        <authorList>
            <person name="Dohra H."/>
            <person name="Kodani S."/>
        </authorList>
    </citation>
    <scope>NUCLEOTIDE SEQUENCE [LARGE SCALE GENOMIC DNA]</scope>
    <source>
        <strain evidence="2">NBRC 3561</strain>
    </source>
</reference>
<dbReference type="EMBL" id="BDQI01000052">
    <property type="protein sequence ID" value="GAX58409.1"/>
    <property type="molecule type" value="Genomic_DNA"/>
</dbReference>
<sequence>MEITLDPYMFRALPLDEMVRTVAELGYQYAELSPRDDFMPFFLHPRANDGVWPT</sequence>